<proteinExistence type="inferred from homology"/>
<dbReference type="InterPro" id="IPR029052">
    <property type="entry name" value="Metallo-depent_PP-like"/>
</dbReference>
<dbReference type="GO" id="GO:0009166">
    <property type="term" value="P:nucleotide catabolic process"/>
    <property type="evidence" value="ECO:0007669"/>
    <property type="project" value="InterPro"/>
</dbReference>
<dbReference type="PANTHER" id="PTHR11575:SF24">
    <property type="entry name" value="5'-NUCLEOTIDASE"/>
    <property type="match status" value="1"/>
</dbReference>
<dbReference type="PRINTS" id="PR01607">
    <property type="entry name" value="APYRASEFAMLY"/>
</dbReference>
<evidence type="ECO:0000313" key="7">
    <source>
        <dbReference type="Proteomes" id="UP000425178"/>
    </source>
</evidence>
<feature type="compositionally biased region" description="Polar residues" evidence="3">
    <location>
        <begin position="615"/>
        <end position="631"/>
    </location>
</feature>
<dbReference type="GO" id="GO:0008768">
    <property type="term" value="F:UDP-sugar diphosphatase activity"/>
    <property type="evidence" value="ECO:0007669"/>
    <property type="project" value="TreeGrafter"/>
</dbReference>
<dbReference type="GO" id="GO:0030288">
    <property type="term" value="C:outer membrane-bounded periplasmic space"/>
    <property type="evidence" value="ECO:0007669"/>
    <property type="project" value="TreeGrafter"/>
</dbReference>
<keyword evidence="6" id="KW-0255">Endonuclease</keyword>
<feature type="region of interest" description="Disordered" evidence="3">
    <location>
        <begin position="606"/>
        <end position="631"/>
    </location>
</feature>
<dbReference type="Pfam" id="PF00149">
    <property type="entry name" value="Metallophos"/>
    <property type="match status" value="1"/>
</dbReference>
<dbReference type="Pfam" id="PF02872">
    <property type="entry name" value="5_nucleotid_C"/>
    <property type="match status" value="1"/>
</dbReference>
<dbReference type="GO" id="GO:0008253">
    <property type="term" value="F:5'-nucleotidase activity"/>
    <property type="evidence" value="ECO:0007669"/>
    <property type="project" value="TreeGrafter"/>
</dbReference>
<evidence type="ECO:0000256" key="2">
    <source>
        <dbReference type="RuleBase" id="RU362119"/>
    </source>
</evidence>
<dbReference type="KEGG" id="ccoe:CETAM_07380"/>
<dbReference type="EC" id="3.1.31.-" evidence="6"/>
<reference evidence="6 7" key="1">
    <citation type="journal article" date="2021" name="Int. J. Syst. Evol. Microbiol.">
        <title>Classification of three corynebacterial strains isolated from a small paddock in North Rhine-Westphalia: proposal of &lt;i&gt;Corynebacterium kalinowskii&lt;/i&gt; sp. nov., &lt;i&gt;Corynebacterium comes&lt;/i&gt; sp. nov. and &lt;i&gt;Corynebacterium occultum&lt;/i&gt; sp. nov.</title>
        <authorList>
            <person name="Schaffert L."/>
            <person name="Ruwe M."/>
            <person name="Milse J."/>
            <person name="Hanuschka K."/>
            <person name="Ortseifen V."/>
            <person name="Droste J."/>
            <person name="Brandt D."/>
            <person name="Schl L."/>
            <person name="Kutter Y."/>
            <person name="Vinke S."/>
            <person name="Vieh P."/>
            <person name="Jacob L."/>
            <person name="L N.C."/>
            <person name="Schulte-Berndt E."/>
            <person name="Hain C."/>
            <person name="Linder M."/>
            <person name="Schmidt P."/>
            <person name="Wollenschl L."/>
            <person name="Luttermann T."/>
            <person name="Thieme E."/>
            <person name="Hassa J."/>
            <person name="Haak M."/>
            <person name="Wittchen M."/>
            <person name="Mentz A."/>
            <person name="Persicke M."/>
            <person name="Busche T."/>
            <person name="R C."/>
        </authorList>
    </citation>
    <scope>NUCLEOTIDE SEQUENCE [LARGE SCALE GENOMIC DNA]</scope>
    <source>
        <strain evidence="6 7">2019</strain>
    </source>
</reference>
<dbReference type="InterPro" id="IPR036907">
    <property type="entry name" value="5'-Nucleotdase_C_sf"/>
</dbReference>
<protein>
    <submittedName>
        <fullName evidence="6">Endonuclease YhcR</fullName>
        <ecNumber evidence="6">3.1.31.-</ecNumber>
    </submittedName>
</protein>
<dbReference type="InterPro" id="IPR008334">
    <property type="entry name" value="5'-Nucleotdase_C"/>
</dbReference>
<name>A0A6B8VYE5_9CORY</name>
<accession>A0A6B8VYE5</accession>
<dbReference type="PANTHER" id="PTHR11575">
    <property type="entry name" value="5'-NUCLEOTIDASE-RELATED"/>
    <property type="match status" value="1"/>
</dbReference>
<dbReference type="InterPro" id="IPR006179">
    <property type="entry name" value="5_nucleotidase/apyrase"/>
</dbReference>
<feature type="domain" description="5'-Nucleotidase C-terminal" evidence="5">
    <location>
        <begin position="331"/>
        <end position="479"/>
    </location>
</feature>
<dbReference type="InterPro" id="IPR004843">
    <property type="entry name" value="Calcineurin-like_PHP"/>
</dbReference>
<dbReference type="GO" id="GO:0000166">
    <property type="term" value="F:nucleotide binding"/>
    <property type="evidence" value="ECO:0007669"/>
    <property type="project" value="UniProtKB-KW"/>
</dbReference>
<evidence type="ECO:0000259" key="4">
    <source>
        <dbReference type="Pfam" id="PF00149"/>
    </source>
</evidence>
<dbReference type="EMBL" id="CP046453">
    <property type="protein sequence ID" value="QGU04737.1"/>
    <property type="molecule type" value="Genomic_DNA"/>
</dbReference>
<dbReference type="Proteomes" id="UP000425178">
    <property type="component" value="Chromosome"/>
</dbReference>
<sequence>MTPLRRMGRLIAATTTTALALGLAPVAAAQDVVEFSVSNITDFHGHLVEDGYNGYMGAALLAGLNDEINGDENIFTTSGDNVGGSAFVSAISDDRYTIDFLNAAGVDVSAAGNHEFDRGQDDLLGRIAGDSDFPILGANVYRADGERLLDSHRIIERDGVRIAFVGTVTEQTLNKVSPAGIAGLEFRDPVEETNKVARELREADAADVVIALMHEDAGAFIGDFDSRDVDFVFGGDSHVRSADENSNVPYAQSGQYGELLTDVNFTYNPATGELEVTEINQYDRDAAIALGATPNARVAGIVAEAQAQADALGAQVVATIGHSFSRGNNAGETEGNNRGAESTLNHLIAEAQRASMAAFTEQPVDIGLMNAGGVRQDLPAGPVTYKQIFDIQPFGNEVSYADLSGRAIINAIENQWKDPAGSRPRLALGLSDGLSYTYDPTRPAGERVLNVTLNGENLDPNLDYRVAASTFLLEGGDGFIDPAEVRNQVNVGYMDVQAFIDHLKANEDVSPRLQQGDIGVTVVGDLIAGQTVTVELTSLNYSNPSEPQAETAFVTLGDTTVSTAITTQFVADFNRMGEHGTATVELVVPEGEWTVADLLVTTDLAPAGGGKSPIDTGSTRKVASSAGSSRG</sequence>
<gene>
    <name evidence="6" type="primary">yhcR</name>
    <name evidence="6" type="ORF">CETAM_07380</name>
</gene>
<evidence type="ECO:0000259" key="5">
    <source>
        <dbReference type="Pfam" id="PF02872"/>
    </source>
</evidence>
<comment type="similarity">
    <text evidence="2">Belongs to the 5'-nucleotidase family.</text>
</comment>
<organism evidence="6 7">
    <name type="scientific">Corynebacterium comes</name>
    <dbReference type="NCBI Taxonomy" id="2675218"/>
    <lineage>
        <taxon>Bacteria</taxon>
        <taxon>Bacillati</taxon>
        <taxon>Actinomycetota</taxon>
        <taxon>Actinomycetes</taxon>
        <taxon>Mycobacteriales</taxon>
        <taxon>Corynebacteriaceae</taxon>
        <taxon>Corynebacterium</taxon>
    </lineage>
</organism>
<keyword evidence="2 6" id="KW-0378">Hydrolase</keyword>
<keyword evidence="2" id="KW-0547">Nucleotide-binding</keyword>
<keyword evidence="6" id="KW-0540">Nuclease</keyword>
<dbReference type="RefSeq" id="WP_156228264.1">
    <property type="nucleotide sequence ID" value="NZ_CP046453.1"/>
</dbReference>
<feature type="chain" id="PRO_5025713135" evidence="2">
    <location>
        <begin position="30"/>
        <end position="631"/>
    </location>
</feature>
<keyword evidence="7" id="KW-1185">Reference proteome</keyword>
<evidence type="ECO:0000313" key="6">
    <source>
        <dbReference type="EMBL" id="QGU04737.1"/>
    </source>
</evidence>
<dbReference type="AlphaFoldDB" id="A0A6B8VYE5"/>
<evidence type="ECO:0000256" key="1">
    <source>
        <dbReference type="ARBA" id="ARBA00022729"/>
    </source>
</evidence>
<evidence type="ECO:0000256" key="3">
    <source>
        <dbReference type="SAM" id="MobiDB-lite"/>
    </source>
</evidence>
<dbReference type="SUPFAM" id="SSF56300">
    <property type="entry name" value="Metallo-dependent phosphatases"/>
    <property type="match status" value="1"/>
</dbReference>
<dbReference type="Gene3D" id="3.90.780.10">
    <property type="entry name" value="5'-Nucleotidase, C-terminal domain"/>
    <property type="match status" value="1"/>
</dbReference>
<dbReference type="SUPFAM" id="SSF55816">
    <property type="entry name" value="5'-nucleotidase (syn. UDP-sugar hydrolase), C-terminal domain"/>
    <property type="match status" value="1"/>
</dbReference>
<dbReference type="GO" id="GO:0004519">
    <property type="term" value="F:endonuclease activity"/>
    <property type="evidence" value="ECO:0007669"/>
    <property type="project" value="UniProtKB-KW"/>
</dbReference>
<keyword evidence="1 2" id="KW-0732">Signal</keyword>
<feature type="domain" description="Calcineurin-like phosphoesterase" evidence="4">
    <location>
        <begin position="40"/>
        <end position="239"/>
    </location>
</feature>
<dbReference type="Gene3D" id="3.60.21.10">
    <property type="match status" value="1"/>
</dbReference>
<feature type="signal peptide" evidence="2">
    <location>
        <begin position="1"/>
        <end position="29"/>
    </location>
</feature>